<evidence type="ECO:0000313" key="2">
    <source>
        <dbReference type="Proteomes" id="UP000030652"/>
    </source>
</evidence>
<dbReference type="EMBL" id="JRYO01000036">
    <property type="protein sequence ID" value="KHE93778.1"/>
    <property type="molecule type" value="Genomic_DNA"/>
</dbReference>
<reference evidence="1 2" key="1">
    <citation type="submission" date="2014-10" db="EMBL/GenBank/DDBJ databases">
        <title>Draft genome of anammox bacterium scalindua brodae, obtained using differential coverage binning of sequence data from two enrichment reactors.</title>
        <authorList>
            <person name="Speth D.R."/>
            <person name="Russ L."/>
            <person name="Kartal B."/>
            <person name="Op den Camp H.J."/>
            <person name="Dutilh B.E."/>
            <person name="Jetten M.S."/>
        </authorList>
    </citation>
    <scope>NUCLEOTIDE SEQUENCE [LARGE SCALE GENOMIC DNA]</scope>
    <source>
        <strain evidence="1">RU1</strain>
    </source>
</reference>
<protein>
    <recommendedName>
        <fullName evidence="3">ComEC family competence protein</fullName>
    </recommendedName>
</protein>
<dbReference type="eggNOG" id="COG2333">
    <property type="taxonomic scope" value="Bacteria"/>
</dbReference>
<evidence type="ECO:0000313" key="1">
    <source>
        <dbReference type="EMBL" id="KHE93778.1"/>
    </source>
</evidence>
<dbReference type="AlphaFoldDB" id="A0A0B0ERK9"/>
<accession>A0A0B0ERK9</accession>
<dbReference type="InterPro" id="IPR036866">
    <property type="entry name" value="RibonucZ/Hydroxyglut_hydro"/>
</dbReference>
<sequence length="243" mass="27480">MKEATKKGSQLKDLSEMTLVFDKRIETKRNCFTEIRMMALSPSAKSKEKYRKELLNVFRVEEGTSITGKDNSDHNLISVALVLKLGNLQVVFGSDVEEGTNNETGWSGIVSNINEPSLWAHLVKVPHHGSENAHNDLAWKKFCSKGKPIALISPFLKGSVVLPKVNDLQRIKALSHKVGITGYINLKTRLKKYYTREVVRSINSTVRTMKIIEKPKKPGLIRVRYKLDGTRTECLVKSPAKWY</sequence>
<dbReference type="Gene3D" id="3.60.15.10">
    <property type="entry name" value="Ribonuclease Z/Hydroxyacylglutathione hydrolase-like"/>
    <property type="match status" value="1"/>
</dbReference>
<dbReference type="Proteomes" id="UP000030652">
    <property type="component" value="Unassembled WGS sequence"/>
</dbReference>
<proteinExistence type="predicted"/>
<evidence type="ECO:0008006" key="3">
    <source>
        <dbReference type="Google" id="ProtNLM"/>
    </source>
</evidence>
<gene>
    <name evidence="1" type="ORF">SCABRO_00455</name>
</gene>
<name>A0A0B0ERK9_9BACT</name>
<comment type="caution">
    <text evidence="1">The sequence shown here is derived from an EMBL/GenBank/DDBJ whole genome shotgun (WGS) entry which is preliminary data.</text>
</comment>
<organism evidence="1 2">
    <name type="scientific">Candidatus Scalindua brodae</name>
    <dbReference type="NCBI Taxonomy" id="237368"/>
    <lineage>
        <taxon>Bacteria</taxon>
        <taxon>Pseudomonadati</taxon>
        <taxon>Planctomycetota</taxon>
        <taxon>Candidatus Brocadiia</taxon>
        <taxon>Candidatus Brocadiales</taxon>
        <taxon>Candidatus Scalinduaceae</taxon>
        <taxon>Candidatus Scalindua</taxon>
    </lineage>
</organism>